<dbReference type="OrthoDB" id="19944at2759"/>
<reference evidence="1 2" key="1">
    <citation type="submission" date="2013-12" db="EMBL/GenBank/DDBJ databases">
        <title>Draft genome of the parsitic nematode Ancylostoma duodenale.</title>
        <authorList>
            <person name="Mitreva M."/>
        </authorList>
    </citation>
    <scope>NUCLEOTIDE SEQUENCE [LARGE SCALE GENOMIC DNA]</scope>
    <source>
        <strain evidence="1 2">Zhejiang</strain>
    </source>
</reference>
<sequence>MDKAKKKFASAIDGLRSLHNRIDVAVDEKIQPEHCCFEKVEGKDFKSVPSCIKTIEVLLFIAVFAEILMSRFAKM</sequence>
<organism evidence="1 2">
    <name type="scientific">Ancylostoma duodenale</name>
    <dbReference type="NCBI Taxonomy" id="51022"/>
    <lineage>
        <taxon>Eukaryota</taxon>
        <taxon>Metazoa</taxon>
        <taxon>Ecdysozoa</taxon>
        <taxon>Nematoda</taxon>
        <taxon>Chromadorea</taxon>
        <taxon>Rhabditida</taxon>
        <taxon>Rhabditina</taxon>
        <taxon>Rhabditomorpha</taxon>
        <taxon>Strongyloidea</taxon>
        <taxon>Ancylostomatidae</taxon>
        <taxon>Ancylostomatinae</taxon>
        <taxon>Ancylostoma</taxon>
    </lineage>
</organism>
<proteinExistence type="predicted"/>
<keyword evidence="2" id="KW-1185">Reference proteome</keyword>
<gene>
    <name evidence="1" type="ORF">ANCDUO_01412</name>
</gene>
<accession>A0A0C2HF90</accession>
<protein>
    <submittedName>
        <fullName evidence="1">Uncharacterized protein</fullName>
    </submittedName>
</protein>
<dbReference type="AlphaFoldDB" id="A0A0C2HF90"/>
<evidence type="ECO:0000313" key="1">
    <source>
        <dbReference type="EMBL" id="KIH68251.1"/>
    </source>
</evidence>
<name>A0A0C2HF90_9BILA</name>
<dbReference type="EMBL" id="KN726430">
    <property type="protein sequence ID" value="KIH68251.1"/>
    <property type="molecule type" value="Genomic_DNA"/>
</dbReference>
<evidence type="ECO:0000313" key="2">
    <source>
        <dbReference type="Proteomes" id="UP000054047"/>
    </source>
</evidence>
<dbReference type="Proteomes" id="UP000054047">
    <property type="component" value="Unassembled WGS sequence"/>
</dbReference>